<evidence type="ECO:0000259" key="9">
    <source>
        <dbReference type="PROSITE" id="PS50893"/>
    </source>
</evidence>
<keyword evidence="5 10" id="KW-0067">ATP-binding</keyword>
<feature type="domain" description="ABC transporter" evidence="9">
    <location>
        <begin position="8"/>
        <end position="242"/>
    </location>
</feature>
<dbReference type="InterPro" id="IPR003439">
    <property type="entry name" value="ABC_transporter-like_ATP-bd"/>
</dbReference>
<dbReference type="GO" id="GO:0016020">
    <property type="term" value="C:membrane"/>
    <property type="evidence" value="ECO:0007669"/>
    <property type="project" value="InterPro"/>
</dbReference>
<dbReference type="InterPro" id="IPR027417">
    <property type="entry name" value="P-loop_NTPase"/>
</dbReference>
<dbReference type="Pfam" id="PF00005">
    <property type="entry name" value="ABC_tran"/>
    <property type="match status" value="1"/>
</dbReference>
<dbReference type="InterPro" id="IPR008995">
    <property type="entry name" value="Mo/tungstate-bd_C_term_dom"/>
</dbReference>
<dbReference type="InterPro" id="IPR050093">
    <property type="entry name" value="ABC_SmlMolc_Importer"/>
</dbReference>
<name>A0A1H8RT51_9GAMM</name>
<keyword evidence="1" id="KW-0813">Transport</keyword>
<gene>
    <name evidence="10" type="ORF">SAMN04488052_102209</name>
</gene>
<dbReference type="CDD" id="cd03259">
    <property type="entry name" value="ABC_Carb_Solutes_like"/>
    <property type="match status" value="1"/>
</dbReference>
<dbReference type="InterPro" id="IPR017871">
    <property type="entry name" value="ABC_transporter-like_CS"/>
</dbReference>
<dbReference type="PANTHER" id="PTHR42781">
    <property type="entry name" value="SPERMIDINE/PUTRESCINE IMPORT ATP-BINDING PROTEIN POTA"/>
    <property type="match status" value="1"/>
</dbReference>
<dbReference type="AlphaFoldDB" id="A0A1H8RT51"/>
<dbReference type="PANTHER" id="PTHR42781:SF9">
    <property type="entry name" value="AMINO ACID ABC TRANSPORTER, ATP-BINDING PROTEIN-RELATED"/>
    <property type="match status" value="1"/>
</dbReference>
<evidence type="ECO:0000313" key="10">
    <source>
        <dbReference type="EMBL" id="SEO69123.1"/>
    </source>
</evidence>
<evidence type="ECO:0000256" key="2">
    <source>
        <dbReference type="ARBA" id="ARBA00022475"/>
    </source>
</evidence>
<proteinExistence type="predicted"/>
<keyword evidence="6" id="KW-0408">Iron</keyword>
<evidence type="ECO:0000256" key="5">
    <source>
        <dbReference type="ARBA" id="ARBA00022840"/>
    </source>
</evidence>
<dbReference type="GO" id="GO:0016887">
    <property type="term" value="F:ATP hydrolysis activity"/>
    <property type="evidence" value="ECO:0007669"/>
    <property type="project" value="InterPro"/>
</dbReference>
<evidence type="ECO:0000313" key="11">
    <source>
        <dbReference type="Proteomes" id="UP000199657"/>
    </source>
</evidence>
<dbReference type="EMBL" id="FOEG01000002">
    <property type="protein sequence ID" value="SEO69123.1"/>
    <property type="molecule type" value="Genomic_DNA"/>
</dbReference>
<keyword evidence="11" id="KW-1185">Reference proteome</keyword>
<keyword evidence="2" id="KW-1003">Cell membrane</keyword>
<dbReference type="SUPFAM" id="SSF52540">
    <property type="entry name" value="P-loop containing nucleoside triphosphate hydrolases"/>
    <property type="match status" value="1"/>
</dbReference>
<dbReference type="Gene3D" id="3.40.50.300">
    <property type="entry name" value="P-loop containing nucleotide triphosphate hydrolases"/>
    <property type="match status" value="1"/>
</dbReference>
<dbReference type="FunFam" id="3.40.50.300:FF:000425">
    <property type="entry name" value="Probable ABC transporter, ATP-binding subunit"/>
    <property type="match status" value="1"/>
</dbReference>
<sequence>MTSNTAEVAIHDLQRHIGAVRALDGVSLEIPTGETLAVLGPSGCGKSTLLRLLAGLDTPTGGEIHIAGQKVNGNGLEVPPERRPVNMVFQDFALWPHMNVKQILQYGMKYRGIARGRRDQRVTELLELVDLGGMEKRYPRELSGGQQQRVAIARALATEPRVLLFDEPLSNLDSQLRQQMRDDLARLLRELGTTALYVTHDLQEALALGQRVVVMQAGRIAQIDETRELFRKPATPWVAELVGYANTLDGRILRREDDWALVQAGQQTLWALCRDHELADGDATQIMFQPRGCRLSQQAPQESNLNTLPVQVEQQVFEGHGWRINCRHGQRLLQVHDALPHDAGAGMALAFEKAATHAYRRSEEAVPVETTETAARIA</sequence>
<dbReference type="Proteomes" id="UP000199657">
    <property type="component" value="Unassembled WGS sequence"/>
</dbReference>
<dbReference type="OrthoDB" id="9802264at2"/>
<dbReference type="GO" id="GO:0005524">
    <property type="term" value="F:ATP binding"/>
    <property type="evidence" value="ECO:0007669"/>
    <property type="project" value="UniProtKB-KW"/>
</dbReference>
<organism evidence="10 11">
    <name type="scientific">Aquisalimonas asiatica</name>
    <dbReference type="NCBI Taxonomy" id="406100"/>
    <lineage>
        <taxon>Bacteria</taxon>
        <taxon>Pseudomonadati</taxon>
        <taxon>Pseudomonadota</taxon>
        <taxon>Gammaproteobacteria</taxon>
        <taxon>Chromatiales</taxon>
        <taxon>Ectothiorhodospiraceae</taxon>
        <taxon>Aquisalimonas</taxon>
    </lineage>
</organism>
<evidence type="ECO:0000256" key="8">
    <source>
        <dbReference type="ARBA" id="ARBA00023136"/>
    </source>
</evidence>
<dbReference type="RefSeq" id="WP_091640769.1">
    <property type="nucleotide sequence ID" value="NZ_FOEG01000002.1"/>
</dbReference>
<evidence type="ECO:0000256" key="6">
    <source>
        <dbReference type="ARBA" id="ARBA00023004"/>
    </source>
</evidence>
<keyword evidence="3" id="KW-0410">Iron transport</keyword>
<dbReference type="PROSITE" id="PS00211">
    <property type="entry name" value="ABC_TRANSPORTER_1"/>
    <property type="match status" value="1"/>
</dbReference>
<keyword evidence="4" id="KW-0547">Nucleotide-binding</keyword>
<evidence type="ECO:0000256" key="4">
    <source>
        <dbReference type="ARBA" id="ARBA00022741"/>
    </source>
</evidence>
<dbReference type="GO" id="GO:0015697">
    <property type="term" value="P:quaternary ammonium group transport"/>
    <property type="evidence" value="ECO:0007669"/>
    <property type="project" value="UniProtKB-ARBA"/>
</dbReference>
<keyword evidence="8" id="KW-0472">Membrane</keyword>
<reference evidence="10 11" key="1">
    <citation type="submission" date="2016-10" db="EMBL/GenBank/DDBJ databases">
        <authorList>
            <person name="de Groot N.N."/>
        </authorList>
    </citation>
    <scope>NUCLEOTIDE SEQUENCE [LARGE SCALE GENOMIC DNA]</scope>
    <source>
        <strain evidence="10 11">CGMCC 1.6291</strain>
    </source>
</reference>
<protein>
    <submittedName>
        <fullName evidence="10">Putative spermidine/putrescine transport system ATP-binding protein</fullName>
    </submittedName>
</protein>
<dbReference type="SMART" id="SM00382">
    <property type="entry name" value="AAA"/>
    <property type="match status" value="1"/>
</dbReference>
<dbReference type="InterPro" id="IPR003593">
    <property type="entry name" value="AAA+_ATPase"/>
</dbReference>
<accession>A0A1H8RT51</accession>
<evidence type="ECO:0000256" key="1">
    <source>
        <dbReference type="ARBA" id="ARBA00022448"/>
    </source>
</evidence>
<dbReference type="InterPro" id="IPR015853">
    <property type="entry name" value="ABC_transpr_FbpC"/>
</dbReference>
<dbReference type="GO" id="GO:0015408">
    <property type="term" value="F:ABC-type ferric iron transporter activity"/>
    <property type="evidence" value="ECO:0007669"/>
    <property type="project" value="InterPro"/>
</dbReference>
<dbReference type="STRING" id="406100.SAMN04488052_102209"/>
<keyword evidence="7" id="KW-0406">Ion transport</keyword>
<dbReference type="SUPFAM" id="SSF50331">
    <property type="entry name" value="MOP-like"/>
    <property type="match status" value="1"/>
</dbReference>
<dbReference type="PROSITE" id="PS50893">
    <property type="entry name" value="ABC_TRANSPORTER_2"/>
    <property type="match status" value="1"/>
</dbReference>
<evidence type="ECO:0000256" key="7">
    <source>
        <dbReference type="ARBA" id="ARBA00023065"/>
    </source>
</evidence>
<evidence type="ECO:0000256" key="3">
    <source>
        <dbReference type="ARBA" id="ARBA00022496"/>
    </source>
</evidence>